<feature type="active site" description="Nucleophile" evidence="4">
    <location>
        <position position="42"/>
    </location>
</feature>
<dbReference type="InterPro" id="IPR050301">
    <property type="entry name" value="NTE"/>
</dbReference>
<dbReference type="AlphaFoldDB" id="A0A928UUM9"/>
<dbReference type="PANTHER" id="PTHR14226">
    <property type="entry name" value="NEUROPATHY TARGET ESTERASE/SWISS CHEESE D.MELANOGASTER"/>
    <property type="match status" value="1"/>
</dbReference>
<evidence type="ECO:0000256" key="4">
    <source>
        <dbReference type="PROSITE-ProRule" id="PRU01161"/>
    </source>
</evidence>
<organism evidence="6 7">
    <name type="scientific">Sphingobacterium hungaricum</name>
    <dbReference type="NCBI Taxonomy" id="2082723"/>
    <lineage>
        <taxon>Bacteria</taxon>
        <taxon>Pseudomonadati</taxon>
        <taxon>Bacteroidota</taxon>
        <taxon>Sphingobacteriia</taxon>
        <taxon>Sphingobacteriales</taxon>
        <taxon>Sphingobacteriaceae</taxon>
        <taxon>Sphingobacterium</taxon>
    </lineage>
</organism>
<evidence type="ECO:0000313" key="7">
    <source>
        <dbReference type="Proteomes" id="UP000616201"/>
    </source>
</evidence>
<gene>
    <name evidence="6" type="ORF">C4F49_00575</name>
</gene>
<dbReference type="RefSeq" id="WP_196934514.1">
    <property type="nucleotide sequence ID" value="NZ_MU158698.1"/>
</dbReference>
<feature type="short sequence motif" description="GXSXG" evidence="4">
    <location>
        <begin position="40"/>
        <end position="44"/>
    </location>
</feature>
<feature type="short sequence motif" description="DGA/G" evidence="4">
    <location>
        <begin position="156"/>
        <end position="158"/>
    </location>
</feature>
<dbReference type="GO" id="GO:0016042">
    <property type="term" value="P:lipid catabolic process"/>
    <property type="evidence" value="ECO:0007669"/>
    <property type="project" value="UniProtKB-UniRule"/>
</dbReference>
<keyword evidence="3 4" id="KW-0443">Lipid metabolism</keyword>
<feature type="active site" description="Proton acceptor" evidence="4">
    <location>
        <position position="156"/>
    </location>
</feature>
<evidence type="ECO:0000256" key="2">
    <source>
        <dbReference type="ARBA" id="ARBA00022963"/>
    </source>
</evidence>
<dbReference type="SUPFAM" id="SSF52151">
    <property type="entry name" value="FabD/lysophospholipase-like"/>
    <property type="match status" value="1"/>
</dbReference>
<evidence type="ECO:0000256" key="3">
    <source>
        <dbReference type="ARBA" id="ARBA00023098"/>
    </source>
</evidence>
<reference evidence="6" key="1">
    <citation type="submission" date="2018-02" db="EMBL/GenBank/DDBJ databases">
        <authorList>
            <person name="Vasarhelyi B.M."/>
            <person name="Deshmukh S."/>
            <person name="Balint B."/>
            <person name="Kukolya J."/>
        </authorList>
    </citation>
    <scope>NUCLEOTIDE SEQUENCE</scope>
    <source>
        <strain evidence="6">KB22</strain>
    </source>
</reference>
<dbReference type="PANTHER" id="PTHR14226:SF76">
    <property type="entry name" value="NTE FAMILY PROTEIN RSSA"/>
    <property type="match status" value="1"/>
</dbReference>
<dbReference type="GO" id="GO:0016787">
    <property type="term" value="F:hydrolase activity"/>
    <property type="evidence" value="ECO:0007669"/>
    <property type="project" value="UniProtKB-UniRule"/>
</dbReference>
<accession>A0A928UUM9</accession>
<evidence type="ECO:0000313" key="6">
    <source>
        <dbReference type="EMBL" id="MBE8712173.1"/>
    </source>
</evidence>
<evidence type="ECO:0000259" key="5">
    <source>
        <dbReference type="PROSITE" id="PS51635"/>
    </source>
</evidence>
<sequence length="266" mass="29750">MEINKKVSLVLGSGGARGITQIGIINLLHERGYEIDEIVGCSIGSLVGAAFAQGKVGDLGEWMSRLTKRQVFKLMDFTDPRFGFLKGERALNSLKEVFEDKNIEDLTIKYTAIATDLLHEREEIFDKGSVYQAIRASIAIPAVFTGIQLADKFLVDGGVLNPIPVNYVTKKDNLIVAVNLDGAPLLTEHKSFHRLNTFALIQESYYAMRRKLSAMSLELYKPDYVIHVPHNISGIWDFDRSKDLIDQGFELANQVIPEHEKSLRIG</sequence>
<protein>
    <submittedName>
        <fullName evidence="6">Patatin</fullName>
    </submittedName>
</protein>
<keyword evidence="1 4" id="KW-0378">Hydrolase</keyword>
<keyword evidence="7" id="KW-1185">Reference proteome</keyword>
<keyword evidence="2 4" id="KW-0442">Lipid degradation</keyword>
<proteinExistence type="predicted"/>
<feature type="domain" description="PNPLA" evidence="5">
    <location>
        <begin position="9"/>
        <end position="169"/>
    </location>
</feature>
<dbReference type="EMBL" id="PRDK01000001">
    <property type="protein sequence ID" value="MBE8712173.1"/>
    <property type="molecule type" value="Genomic_DNA"/>
</dbReference>
<dbReference type="Gene3D" id="3.40.1090.10">
    <property type="entry name" value="Cytosolic phospholipase A2 catalytic domain"/>
    <property type="match status" value="1"/>
</dbReference>
<dbReference type="PROSITE" id="PS51635">
    <property type="entry name" value="PNPLA"/>
    <property type="match status" value="1"/>
</dbReference>
<evidence type="ECO:0000256" key="1">
    <source>
        <dbReference type="ARBA" id="ARBA00022801"/>
    </source>
</evidence>
<dbReference type="Pfam" id="PF01734">
    <property type="entry name" value="Patatin"/>
    <property type="match status" value="1"/>
</dbReference>
<name>A0A928UUM9_9SPHI</name>
<dbReference type="InterPro" id="IPR002641">
    <property type="entry name" value="PNPLA_dom"/>
</dbReference>
<comment type="caution">
    <text evidence="6">The sequence shown here is derived from an EMBL/GenBank/DDBJ whole genome shotgun (WGS) entry which is preliminary data.</text>
</comment>
<dbReference type="InterPro" id="IPR016035">
    <property type="entry name" value="Acyl_Trfase/lysoPLipase"/>
</dbReference>
<comment type="caution">
    <text evidence="4">Lacks conserved residue(s) required for the propagation of feature annotation.</text>
</comment>
<dbReference type="Proteomes" id="UP000616201">
    <property type="component" value="Unassembled WGS sequence"/>
</dbReference>